<evidence type="ECO:0000313" key="2">
    <source>
        <dbReference type="Proteomes" id="UP000684084"/>
    </source>
</evidence>
<organism evidence="1 2">
    <name type="scientific">Rhizophagus irregularis</name>
    <dbReference type="NCBI Taxonomy" id="588596"/>
    <lineage>
        <taxon>Eukaryota</taxon>
        <taxon>Fungi</taxon>
        <taxon>Fungi incertae sedis</taxon>
        <taxon>Mucoromycota</taxon>
        <taxon>Glomeromycotina</taxon>
        <taxon>Glomeromycetes</taxon>
        <taxon>Glomerales</taxon>
        <taxon>Glomeraceae</taxon>
        <taxon>Rhizophagus</taxon>
    </lineage>
</organism>
<protein>
    <submittedName>
        <fullName evidence="1">Uncharacterized protein</fullName>
    </submittedName>
</protein>
<reference evidence="1" key="1">
    <citation type="submission" date="2020-05" db="EMBL/GenBank/DDBJ databases">
        <authorList>
            <person name="Rincon C."/>
            <person name="Sanders R I."/>
            <person name="Robbins C."/>
            <person name="Chaturvedi A."/>
        </authorList>
    </citation>
    <scope>NUCLEOTIDE SEQUENCE</scope>
    <source>
        <strain evidence="1">CHB12</strain>
    </source>
</reference>
<dbReference type="Proteomes" id="UP000684084">
    <property type="component" value="Unassembled WGS sequence"/>
</dbReference>
<accession>A0A916EIU9</accession>
<comment type="caution">
    <text evidence="1">The sequence shown here is derived from an EMBL/GenBank/DDBJ whole genome shotgun (WGS) entry which is preliminary data.</text>
</comment>
<sequence>MSSSSPRGCSEIYIFRRKAHITFDTKLPHIFNRSCTTIFNCTPRAPCFAILYAIKLLWSVISGKILLRKSRVIEKKLSSASAPLPTTIQYVRANIP</sequence>
<evidence type="ECO:0000313" key="1">
    <source>
        <dbReference type="EMBL" id="CAB5391579.1"/>
    </source>
</evidence>
<proteinExistence type="predicted"/>
<dbReference type="VEuPathDB" id="FungiDB:RhiirFUN_014157"/>
<gene>
    <name evidence="1" type="ORF">CHRIB12_LOCUS22006</name>
</gene>
<dbReference type="AlphaFoldDB" id="A0A916EIU9"/>
<dbReference type="EMBL" id="CAGKOT010000073">
    <property type="protein sequence ID" value="CAB5391579.1"/>
    <property type="molecule type" value="Genomic_DNA"/>
</dbReference>
<name>A0A916EIU9_9GLOM</name>